<keyword evidence="3" id="KW-0804">Transcription</keyword>
<dbReference type="PROSITE" id="PS50949">
    <property type="entry name" value="HTH_GNTR"/>
    <property type="match status" value="1"/>
</dbReference>
<evidence type="ECO:0000256" key="2">
    <source>
        <dbReference type="ARBA" id="ARBA00023125"/>
    </source>
</evidence>
<gene>
    <name evidence="5" type="ORF">AWC27_23610</name>
</gene>
<keyword evidence="2" id="KW-0238">DNA-binding</keyword>
<evidence type="ECO:0000256" key="3">
    <source>
        <dbReference type="ARBA" id="ARBA00023163"/>
    </source>
</evidence>
<protein>
    <recommendedName>
        <fullName evidence="4">HTH gntR-type domain-containing protein</fullName>
    </recommendedName>
</protein>
<dbReference type="SUPFAM" id="SSF46785">
    <property type="entry name" value="Winged helix' DNA-binding domain"/>
    <property type="match status" value="1"/>
</dbReference>
<sequence length="215" mass="23470">MRERIESKQWPVGTKLPSELELAEALGVARNTVREALRSLTHLGVLEARAGDGTYVRIATELGAVLQHRVAKTKPEEVLELRALLEQHAIGQAARRRTAADLKRIRALLSDLRKARKSGDRTAHAFADSAFHLAAVRAGGNDFLAEIYEQVTAAFGEFLTACEFDDEAQAAHDQWHDALVDAIAAGDPAAAQQAAAVVVDINRRNLPSDRKPLQQ</sequence>
<dbReference type="GO" id="GO:0003677">
    <property type="term" value="F:DNA binding"/>
    <property type="evidence" value="ECO:0007669"/>
    <property type="project" value="UniProtKB-KW"/>
</dbReference>
<proteinExistence type="predicted"/>
<dbReference type="SMART" id="SM00345">
    <property type="entry name" value="HTH_GNTR"/>
    <property type="match status" value="1"/>
</dbReference>
<evidence type="ECO:0000313" key="6">
    <source>
        <dbReference type="Proteomes" id="UP000193317"/>
    </source>
</evidence>
<dbReference type="CDD" id="cd07377">
    <property type="entry name" value="WHTH_GntR"/>
    <property type="match status" value="1"/>
</dbReference>
<dbReference type="Proteomes" id="UP000193317">
    <property type="component" value="Unassembled WGS sequence"/>
</dbReference>
<dbReference type="PANTHER" id="PTHR43537">
    <property type="entry name" value="TRANSCRIPTIONAL REGULATOR, GNTR FAMILY"/>
    <property type="match status" value="1"/>
</dbReference>
<dbReference type="InterPro" id="IPR000524">
    <property type="entry name" value="Tscrpt_reg_HTH_GntR"/>
</dbReference>
<dbReference type="InterPro" id="IPR036390">
    <property type="entry name" value="WH_DNA-bd_sf"/>
</dbReference>
<dbReference type="Pfam" id="PF00392">
    <property type="entry name" value="GntR"/>
    <property type="match status" value="1"/>
</dbReference>
<dbReference type="PANTHER" id="PTHR43537:SF47">
    <property type="entry name" value="REGULATORY PROTEIN GNTR HTH"/>
    <property type="match status" value="1"/>
</dbReference>
<evidence type="ECO:0000256" key="1">
    <source>
        <dbReference type="ARBA" id="ARBA00023015"/>
    </source>
</evidence>
<organism evidence="5 6">
    <name type="scientific">Mycobacterium szulgai</name>
    <dbReference type="NCBI Taxonomy" id="1787"/>
    <lineage>
        <taxon>Bacteria</taxon>
        <taxon>Bacillati</taxon>
        <taxon>Actinomycetota</taxon>
        <taxon>Actinomycetes</taxon>
        <taxon>Mycobacteriales</taxon>
        <taxon>Mycobacteriaceae</taxon>
        <taxon>Mycobacterium</taxon>
    </lineage>
</organism>
<reference evidence="5 6" key="1">
    <citation type="submission" date="2016-01" db="EMBL/GenBank/DDBJ databases">
        <title>The new phylogeny of the genus Mycobacterium.</title>
        <authorList>
            <person name="Tarcisio F."/>
            <person name="Conor M."/>
            <person name="Antonella G."/>
            <person name="Elisabetta G."/>
            <person name="Giulia F.S."/>
            <person name="Sara T."/>
            <person name="Anna F."/>
            <person name="Clotilde B."/>
            <person name="Roberto B."/>
            <person name="Veronica D.S."/>
            <person name="Fabio R."/>
            <person name="Monica P."/>
            <person name="Olivier J."/>
            <person name="Enrico T."/>
            <person name="Nicola S."/>
        </authorList>
    </citation>
    <scope>NUCLEOTIDE SEQUENCE [LARGE SCALE GENOMIC DNA]</scope>
    <source>
        <strain evidence="5 6">DSM 44166</strain>
    </source>
</reference>
<dbReference type="Pfam" id="PF07729">
    <property type="entry name" value="FCD"/>
    <property type="match status" value="1"/>
</dbReference>
<accession>A0A1X2EZ42</accession>
<name>A0A1X2EZ42_MYCSZ</name>
<keyword evidence="6" id="KW-1185">Reference proteome</keyword>
<evidence type="ECO:0000313" key="5">
    <source>
        <dbReference type="EMBL" id="ORX11348.1"/>
    </source>
</evidence>
<dbReference type="Gene3D" id="1.10.10.10">
    <property type="entry name" value="Winged helix-like DNA-binding domain superfamily/Winged helix DNA-binding domain"/>
    <property type="match status" value="1"/>
</dbReference>
<dbReference type="Gene3D" id="1.20.120.530">
    <property type="entry name" value="GntR ligand-binding domain-like"/>
    <property type="match status" value="1"/>
</dbReference>
<feature type="domain" description="HTH gntR-type" evidence="4">
    <location>
        <begin position="1"/>
        <end position="59"/>
    </location>
</feature>
<dbReference type="InterPro" id="IPR036388">
    <property type="entry name" value="WH-like_DNA-bd_sf"/>
</dbReference>
<dbReference type="AlphaFoldDB" id="A0A1X2EZ42"/>
<dbReference type="GO" id="GO:0003700">
    <property type="term" value="F:DNA-binding transcription factor activity"/>
    <property type="evidence" value="ECO:0007669"/>
    <property type="project" value="InterPro"/>
</dbReference>
<dbReference type="SMART" id="SM00895">
    <property type="entry name" value="FCD"/>
    <property type="match status" value="1"/>
</dbReference>
<dbReference type="PRINTS" id="PR00035">
    <property type="entry name" value="HTHGNTR"/>
</dbReference>
<comment type="caution">
    <text evidence="5">The sequence shown here is derived from an EMBL/GenBank/DDBJ whole genome shotgun (WGS) entry which is preliminary data.</text>
</comment>
<keyword evidence="1" id="KW-0805">Transcription regulation</keyword>
<dbReference type="SUPFAM" id="SSF48008">
    <property type="entry name" value="GntR ligand-binding domain-like"/>
    <property type="match status" value="1"/>
</dbReference>
<dbReference type="InterPro" id="IPR011711">
    <property type="entry name" value="GntR_C"/>
</dbReference>
<dbReference type="EMBL" id="LQPW01000038">
    <property type="protein sequence ID" value="ORX11348.1"/>
    <property type="molecule type" value="Genomic_DNA"/>
</dbReference>
<dbReference type="InterPro" id="IPR008920">
    <property type="entry name" value="TF_FadR/GntR_C"/>
</dbReference>
<evidence type="ECO:0000259" key="4">
    <source>
        <dbReference type="PROSITE" id="PS50949"/>
    </source>
</evidence>